<dbReference type="EMBL" id="BTGU01012422">
    <property type="protein sequence ID" value="GMN74971.1"/>
    <property type="molecule type" value="Genomic_DNA"/>
</dbReference>
<reference evidence="1" key="1">
    <citation type="submission" date="2023-07" db="EMBL/GenBank/DDBJ databases">
        <title>draft genome sequence of fig (Ficus carica).</title>
        <authorList>
            <person name="Takahashi T."/>
            <person name="Nishimura K."/>
        </authorList>
    </citation>
    <scope>NUCLEOTIDE SEQUENCE</scope>
</reference>
<dbReference type="AlphaFoldDB" id="A0AA88EMU3"/>
<evidence type="ECO:0000313" key="2">
    <source>
        <dbReference type="Proteomes" id="UP001187192"/>
    </source>
</evidence>
<dbReference type="Proteomes" id="UP001187192">
    <property type="component" value="Unassembled WGS sequence"/>
</dbReference>
<protein>
    <submittedName>
        <fullName evidence="1">Uncharacterized protein</fullName>
    </submittedName>
</protein>
<sequence length="48" mass="5251">MKPEQSLVTDAIKDRSASLNVETTTMRRLRSHGMAIAPIARHGDSSDV</sequence>
<dbReference type="Gramene" id="FCD_00029466-RA">
    <property type="protein sequence ID" value="FCD_00029466-RA:cds"/>
    <property type="gene ID" value="FCD_00029466"/>
</dbReference>
<accession>A0AA88EMU3</accession>
<evidence type="ECO:0000313" key="1">
    <source>
        <dbReference type="EMBL" id="GMN74971.1"/>
    </source>
</evidence>
<name>A0AA88EMU3_FICCA</name>
<comment type="caution">
    <text evidence="1">The sequence shown here is derived from an EMBL/GenBank/DDBJ whole genome shotgun (WGS) entry which is preliminary data.</text>
</comment>
<organism evidence="1 2">
    <name type="scientific">Ficus carica</name>
    <name type="common">Common fig</name>
    <dbReference type="NCBI Taxonomy" id="3494"/>
    <lineage>
        <taxon>Eukaryota</taxon>
        <taxon>Viridiplantae</taxon>
        <taxon>Streptophyta</taxon>
        <taxon>Embryophyta</taxon>
        <taxon>Tracheophyta</taxon>
        <taxon>Spermatophyta</taxon>
        <taxon>Magnoliopsida</taxon>
        <taxon>eudicotyledons</taxon>
        <taxon>Gunneridae</taxon>
        <taxon>Pentapetalae</taxon>
        <taxon>rosids</taxon>
        <taxon>fabids</taxon>
        <taxon>Rosales</taxon>
        <taxon>Moraceae</taxon>
        <taxon>Ficeae</taxon>
        <taxon>Ficus</taxon>
    </lineage>
</organism>
<proteinExistence type="predicted"/>
<keyword evidence="2" id="KW-1185">Reference proteome</keyword>
<gene>
    <name evidence="1" type="ORF">TIFTF001_053287</name>
</gene>